<dbReference type="Proteomes" id="UP000029857">
    <property type="component" value="Unassembled WGS sequence"/>
</dbReference>
<protein>
    <submittedName>
        <fullName evidence="2">Uncharacterized protein</fullName>
    </submittedName>
</protein>
<dbReference type="EMBL" id="JRPJ02000034">
    <property type="protein sequence ID" value="TLE09195.1"/>
    <property type="molecule type" value="Genomic_DNA"/>
</dbReference>
<evidence type="ECO:0000313" key="2">
    <source>
        <dbReference type="EMBL" id="TLE09195.1"/>
    </source>
</evidence>
<keyword evidence="1" id="KW-0812">Transmembrane</keyword>
<organism evidence="2 3">
    <name type="scientific">Helicobacter bilis</name>
    <dbReference type="NCBI Taxonomy" id="37372"/>
    <lineage>
        <taxon>Bacteria</taxon>
        <taxon>Pseudomonadati</taxon>
        <taxon>Campylobacterota</taxon>
        <taxon>Epsilonproteobacteria</taxon>
        <taxon>Campylobacterales</taxon>
        <taxon>Helicobacteraceae</taxon>
        <taxon>Helicobacter</taxon>
    </lineage>
</organism>
<keyword evidence="1" id="KW-1133">Transmembrane helix</keyword>
<dbReference type="AlphaFoldDB" id="A0A4U8UAT7"/>
<evidence type="ECO:0000256" key="1">
    <source>
        <dbReference type="SAM" id="Phobius"/>
    </source>
</evidence>
<sequence>MENITILWQSKRKIIPLSLFFYILYFVLGIFICWFCWFVLLRESLWYGLLATLLTIFFISEAYEALNLESITLTDKGLILKMKFNKKIFYPYGKFTIQSVIRGLIRFEEDLSFISNQNCKTFKMLNGYDAFGSFYNNQEFKELCTKHTNQALQSMNLQERANLYKLYQDNIEYIFNETRNHNVFTIDFSPYKAEIESYLKDKNE</sequence>
<keyword evidence="1" id="KW-0472">Membrane</keyword>
<feature type="transmembrane region" description="Helical" evidence="1">
    <location>
        <begin position="20"/>
        <end position="40"/>
    </location>
</feature>
<proteinExistence type="predicted"/>
<gene>
    <name evidence="2" type="ORF">LS79_008435</name>
</gene>
<accession>A0A4U8UAT7</accession>
<reference evidence="2 3" key="1">
    <citation type="journal article" date="2014" name="Genome Announc.">
        <title>Draft genome sequences of eight enterohepatic helicobacter species isolated from both laboratory and wild rodents.</title>
        <authorList>
            <person name="Sheh A."/>
            <person name="Shen Z."/>
            <person name="Fox J.G."/>
        </authorList>
    </citation>
    <scope>NUCLEOTIDE SEQUENCE [LARGE SCALE GENOMIC DNA]</scope>
    <source>
        <strain evidence="2 3">ATCC 49320</strain>
    </source>
</reference>
<evidence type="ECO:0000313" key="3">
    <source>
        <dbReference type="Proteomes" id="UP000029857"/>
    </source>
</evidence>
<feature type="transmembrane region" description="Helical" evidence="1">
    <location>
        <begin position="46"/>
        <end position="66"/>
    </location>
</feature>
<comment type="caution">
    <text evidence="2">The sequence shown here is derived from an EMBL/GenBank/DDBJ whole genome shotgun (WGS) entry which is preliminary data.</text>
</comment>
<dbReference type="RefSeq" id="WP_034563294.1">
    <property type="nucleotide sequence ID" value="NZ_CAMCCI010000107.1"/>
</dbReference>
<name>A0A4U8UAT7_9HELI</name>